<dbReference type="PROSITE" id="PS50889">
    <property type="entry name" value="S4"/>
    <property type="match status" value="1"/>
</dbReference>
<gene>
    <name evidence="2" type="ORF">M0G41_04860</name>
</gene>
<dbReference type="SUPFAM" id="SSF55120">
    <property type="entry name" value="Pseudouridine synthase"/>
    <property type="match status" value="1"/>
</dbReference>
<dbReference type="InterPro" id="IPR050343">
    <property type="entry name" value="RsuA_PseudoU_synthase"/>
</dbReference>
<protein>
    <submittedName>
        <fullName evidence="2">rRNA pseudouridine synthase</fullName>
    </submittedName>
</protein>
<sequence length="244" mass="27043">MTDTVRLSRRVAEIAGCSRADAERYIRNGWVSVDGVVVEAPQHRVADEQVVLAAEAERSEVEPATLLLHKPAGMNLLGPGEQARWARPEAHWPEDPSDVRPLQRHFHGLTLLAPLEAEASGLVVLSQDRRIIRRLTEEANLIEHEYVVEVSGDMRPDGLQRLSAGISRAGRSLPPCRVSWQNETRLRFAIKAVRPGQLREICSAVGLAVVSIRRLRIGRIPLGKGAEGAMPAGQWRYLPVGERF</sequence>
<dbReference type="RefSeq" id="WP_248205850.1">
    <property type="nucleotide sequence ID" value="NZ_JALNMH010000003.1"/>
</dbReference>
<evidence type="ECO:0000313" key="2">
    <source>
        <dbReference type="EMBL" id="MCK7592999.1"/>
    </source>
</evidence>
<comment type="caution">
    <text evidence="2">The sequence shown here is derived from an EMBL/GenBank/DDBJ whole genome shotgun (WGS) entry which is preliminary data.</text>
</comment>
<dbReference type="CDD" id="cd00165">
    <property type="entry name" value="S4"/>
    <property type="match status" value="1"/>
</dbReference>
<dbReference type="SUPFAM" id="SSF55174">
    <property type="entry name" value="Alpha-L RNA-binding motif"/>
    <property type="match status" value="1"/>
</dbReference>
<dbReference type="InterPro" id="IPR036986">
    <property type="entry name" value="S4_RNA-bd_sf"/>
</dbReference>
<evidence type="ECO:0000256" key="1">
    <source>
        <dbReference type="PROSITE-ProRule" id="PRU00182"/>
    </source>
</evidence>
<evidence type="ECO:0000313" key="3">
    <source>
        <dbReference type="Proteomes" id="UP001431449"/>
    </source>
</evidence>
<accession>A0ABT0GEM1</accession>
<dbReference type="Proteomes" id="UP001431449">
    <property type="component" value="Unassembled WGS sequence"/>
</dbReference>
<dbReference type="InterPro" id="IPR020103">
    <property type="entry name" value="PsdUridine_synth_cat_dom_sf"/>
</dbReference>
<proteinExistence type="predicted"/>
<organism evidence="2 3">
    <name type="scientific">Pseudomarimonas salicorniae</name>
    <dbReference type="NCBI Taxonomy" id="2933270"/>
    <lineage>
        <taxon>Bacteria</taxon>
        <taxon>Pseudomonadati</taxon>
        <taxon>Pseudomonadota</taxon>
        <taxon>Gammaproteobacteria</taxon>
        <taxon>Lysobacterales</taxon>
        <taxon>Lysobacteraceae</taxon>
        <taxon>Pseudomarimonas</taxon>
    </lineage>
</organism>
<name>A0ABT0GEM1_9GAMM</name>
<dbReference type="PANTHER" id="PTHR47683:SF2">
    <property type="entry name" value="RNA-BINDING S4 DOMAIN-CONTAINING PROTEIN"/>
    <property type="match status" value="1"/>
</dbReference>
<dbReference type="CDD" id="cd02555">
    <property type="entry name" value="PSSA_1"/>
    <property type="match status" value="1"/>
</dbReference>
<dbReference type="EMBL" id="JALNMH010000003">
    <property type="protein sequence ID" value="MCK7592999.1"/>
    <property type="molecule type" value="Genomic_DNA"/>
</dbReference>
<dbReference type="PANTHER" id="PTHR47683">
    <property type="entry name" value="PSEUDOURIDINE SYNTHASE FAMILY PROTEIN-RELATED"/>
    <property type="match status" value="1"/>
</dbReference>
<keyword evidence="3" id="KW-1185">Reference proteome</keyword>
<keyword evidence="1" id="KW-0694">RNA-binding</keyword>
<reference evidence="2" key="1">
    <citation type="submission" date="2022-04" db="EMBL/GenBank/DDBJ databases">
        <title>Lysobacter sp. CAU 1642 isolated from sea sand.</title>
        <authorList>
            <person name="Kim W."/>
        </authorList>
    </citation>
    <scope>NUCLEOTIDE SEQUENCE</scope>
    <source>
        <strain evidence="2">CAU 1642</strain>
    </source>
</reference>
<dbReference type="Gene3D" id="3.30.2350.10">
    <property type="entry name" value="Pseudouridine synthase"/>
    <property type="match status" value="1"/>
</dbReference>
<dbReference type="Gene3D" id="3.10.290.10">
    <property type="entry name" value="RNA-binding S4 domain"/>
    <property type="match status" value="1"/>
</dbReference>